<evidence type="ECO:0000313" key="2">
    <source>
        <dbReference type="Proteomes" id="UP001732700"/>
    </source>
</evidence>
<name>A0ACD5UV86_AVESA</name>
<accession>A0ACD5UV86</accession>
<reference evidence="1" key="1">
    <citation type="submission" date="2021-05" db="EMBL/GenBank/DDBJ databases">
        <authorList>
            <person name="Scholz U."/>
            <person name="Mascher M."/>
            <person name="Fiebig A."/>
        </authorList>
    </citation>
    <scope>NUCLEOTIDE SEQUENCE [LARGE SCALE GENOMIC DNA]</scope>
</reference>
<reference evidence="1" key="2">
    <citation type="submission" date="2025-09" db="UniProtKB">
        <authorList>
            <consortium name="EnsemblPlants"/>
        </authorList>
    </citation>
    <scope>IDENTIFICATION</scope>
</reference>
<proteinExistence type="predicted"/>
<keyword evidence="2" id="KW-1185">Reference proteome</keyword>
<protein>
    <submittedName>
        <fullName evidence="1">Uncharacterized protein</fullName>
    </submittedName>
</protein>
<evidence type="ECO:0000313" key="1">
    <source>
        <dbReference type="EnsemblPlants" id="AVESA.00010b.r2.2CG0320990.1.CDS"/>
    </source>
</evidence>
<sequence length="334" mass="37975">MCAESGLRKWRRPQALFVFGDSFVDSGNLPKMKGRFRTSRQWFYPYGVSNEEGPVATGRFSDFMVQSDFIAKMLGLPMSPPTYESTRARYCTPDGMNFAYGGTGVNNLTPAWNNLRDQVDEFKRMLKIGIIMENYVTHSVALIGIDGDDYKRFGIHRNSRDIASFARNMTAEIAENVERLRNLGVKRILVNNMHPLGCTPSLCRKRNYKACDDMANKAASVHNSEMKQKLGKKKGVLIVDLSSAFNNIIGQSNHVLAEDSESYKQFKHTRKPCCETIDPKGFCGQRDENSKPLYSQCRDPQNYFFWDDMHPTHTGWKAVIAQLENPIKKFLGHA</sequence>
<organism evidence="1 2">
    <name type="scientific">Avena sativa</name>
    <name type="common">Oat</name>
    <dbReference type="NCBI Taxonomy" id="4498"/>
    <lineage>
        <taxon>Eukaryota</taxon>
        <taxon>Viridiplantae</taxon>
        <taxon>Streptophyta</taxon>
        <taxon>Embryophyta</taxon>
        <taxon>Tracheophyta</taxon>
        <taxon>Spermatophyta</taxon>
        <taxon>Magnoliopsida</taxon>
        <taxon>Liliopsida</taxon>
        <taxon>Poales</taxon>
        <taxon>Poaceae</taxon>
        <taxon>BOP clade</taxon>
        <taxon>Pooideae</taxon>
        <taxon>Poodae</taxon>
        <taxon>Poeae</taxon>
        <taxon>Poeae Chloroplast Group 1 (Aveneae type)</taxon>
        <taxon>Aveninae</taxon>
        <taxon>Avena</taxon>
    </lineage>
</organism>
<dbReference type="Proteomes" id="UP001732700">
    <property type="component" value="Chromosome 2C"/>
</dbReference>
<dbReference type="EnsemblPlants" id="AVESA.00010b.r2.2CG0320990.1">
    <property type="protein sequence ID" value="AVESA.00010b.r2.2CG0320990.1.CDS"/>
    <property type="gene ID" value="AVESA.00010b.r2.2CG0320990"/>
</dbReference>